<proteinExistence type="predicted"/>
<dbReference type="RefSeq" id="WP_130451296.1">
    <property type="nucleotide sequence ID" value="NZ_SHLA01000001.1"/>
</dbReference>
<feature type="transmembrane region" description="Helical" evidence="1">
    <location>
        <begin position="143"/>
        <end position="162"/>
    </location>
</feature>
<feature type="transmembrane region" description="Helical" evidence="1">
    <location>
        <begin position="119"/>
        <end position="137"/>
    </location>
</feature>
<dbReference type="InterPro" id="IPR009339">
    <property type="entry name" value="DUF998"/>
</dbReference>
<name>A0A4V2GA41_9MICC</name>
<dbReference type="EMBL" id="SHLA01000001">
    <property type="protein sequence ID" value="RZU62766.1"/>
    <property type="molecule type" value="Genomic_DNA"/>
</dbReference>
<evidence type="ECO:0000256" key="1">
    <source>
        <dbReference type="SAM" id="Phobius"/>
    </source>
</evidence>
<keyword evidence="3" id="KW-1185">Reference proteome</keyword>
<organism evidence="2 3">
    <name type="scientific">Zhihengliuella halotolerans</name>
    <dbReference type="NCBI Taxonomy" id="370736"/>
    <lineage>
        <taxon>Bacteria</taxon>
        <taxon>Bacillati</taxon>
        <taxon>Actinomycetota</taxon>
        <taxon>Actinomycetes</taxon>
        <taxon>Micrococcales</taxon>
        <taxon>Micrococcaceae</taxon>
        <taxon>Zhihengliuella</taxon>
    </lineage>
</organism>
<protein>
    <submittedName>
        <fullName evidence="2">Uncharacterized protein DUF998</fullName>
    </submittedName>
</protein>
<feature type="transmembrane region" description="Helical" evidence="1">
    <location>
        <begin position="6"/>
        <end position="23"/>
    </location>
</feature>
<dbReference type="OrthoDB" id="8159487at2"/>
<keyword evidence="1" id="KW-1133">Transmembrane helix</keyword>
<evidence type="ECO:0000313" key="3">
    <source>
        <dbReference type="Proteomes" id="UP000292685"/>
    </source>
</evidence>
<feature type="transmembrane region" description="Helical" evidence="1">
    <location>
        <begin position="174"/>
        <end position="195"/>
    </location>
</feature>
<comment type="caution">
    <text evidence="2">The sequence shown here is derived from an EMBL/GenBank/DDBJ whole genome shotgun (WGS) entry which is preliminary data.</text>
</comment>
<sequence length="197" mass="20465">MAFLVGAGGAVLFVVVFLLDGLTRPGYSPTRQTVSALALGPRGWIQTANFLVCGASMAAGGSAVVLAGQYLLGALLAVFGLGLVVSGVFRMDPMRGYPPGTPDADPAAFSRQHQLHDHAGAVVFFSLPVTAVVGAFVLPGLMWKVATVAVVIILVLALNAFSRDWEADAPRTGLAQRAFIVPGCLWIAGVFLHFAST</sequence>
<gene>
    <name evidence="2" type="ORF">EV380_2368</name>
</gene>
<dbReference type="AlphaFoldDB" id="A0A4V2GA41"/>
<feature type="transmembrane region" description="Helical" evidence="1">
    <location>
        <begin position="70"/>
        <end position="89"/>
    </location>
</feature>
<dbReference type="Pfam" id="PF06197">
    <property type="entry name" value="DUF998"/>
    <property type="match status" value="1"/>
</dbReference>
<accession>A0A4V2GA41</accession>
<keyword evidence="1" id="KW-0472">Membrane</keyword>
<keyword evidence="1" id="KW-0812">Transmembrane</keyword>
<dbReference type="Proteomes" id="UP000292685">
    <property type="component" value="Unassembled WGS sequence"/>
</dbReference>
<evidence type="ECO:0000313" key="2">
    <source>
        <dbReference type="EMBL" id="RZU62766.1"/>
    </source>
</evidence>
<reference evidence="2 3" key="1">
    <citation type="submission" date="2019-02" db="EMBL/GenBank/DDBJ databases">
        <title>Sequencing the genomes of 1000 actinobacteria strains.</title>
        <authorList>
            <person name="Klenk H.-P."/>
        </authorList>
    </citation>
    <scope>NUCLEOTIDE SEQUENCE [LARGE SCALE GENOMIC DNA]</scope>
    <source>
        <strain evidence="2 3">DSM 17364</strain>
    </source>
</reference>